<accession>A0ABN0TZU5</accession>
<gene>
    <name evidence="1" type="ORF">GCM10009539_19400</name>
</gene>
<comment type="caution">
    <text evidence="1">The sequence shown here is derived from an EMBL/GenBank/DDBJ whole genome shotgun (WGS) entry which is preliminary data.</text>
</comment>
<evidence type="ECO:0000313" key="2">
    <source>
        <dbReference type="Proteomes" id="UP001500967"/>
    </source>
</evidence>
<dbReference type="InterPro" id="IPR036388">
    <property type="entry name" value="WH-like_DNA-bd_sf"/>
</dbReference>
<dbReference type="SUPFAM" id="SSF46785">
    <property type="entry name" value="Winged helix' DNA-binding domain"/>
    <property type="match status" value="1"/>
</dbReference>
<dbReference type="Pfam" id="PF11625">
    <property type="entry name" value="DUF3253"/>
    <property type="match status" value="1"/>
</dbReference>
<dbReference type="InterPro" id="IPR036390">
    <property type="entry name" value="WH_DNA-bd_sf"/>
</dbReference>
<protein>
    <recommendedName>
        <fullName evidence="3">S-adenosylmethionine tRNA ribosyltransferase</fullName>
    </recommendedName>
</protein>
<dbReference type="RefSeq" id="WP_344648409.1">
    <property type="nucleotide sequence ID" value="NZ_BAAAGX010000007.1"/>
</dbReference>
<reference evidence="1 2" key="1">
    <citation type="journal article" date="2019" name="Int. J. Syst. Evol. Microbiol.">
        <title>The Global Catalogue of Microorganisms (GCM) 10K type strain sequencing project: providing services to taxonomists for standard genome sequencing and annotation.</title>
        <authorList>
            <consortium name="The Broad Institute Genomics Platform"/>
            <consortium name="The Broad Institute Genome Sequencing Center for Infectious Disease"/>
            <person name="Wu L."/>
            <person name="Ma J."/>
        </authorList>
    </citation>
    <scope>NUCLEOTIDE SEQUENCE [LARGE SCALE GENOMIC DNA]</scope>
    <source>
        <strain evidence="1 2">JCM 10425</strain>
    </source>
</reference>
<keyword evidence="2" id="KW-1185">Reference proteome</keyword>
<dbReference type="InterPro" id="IPR021660">
    <property type="entry name" value="DUF3253"/>
</dbReference>
<dbReference type="Proteomes" id="UP001500967">
    <property type="component" value="Unassembled WGS sequence"/>
</dbReference>
<dbReference type="Gene3D" id="1.10.10.10">
    <property type="entry name" value="Winged helix-like DNA-binding domain superfamily/Winged helix DNA-binding domain"/>
    <property type="match status" value="1"/>
</dbReference>
<dbReference type="EMBL" id="BAAAGX010000007">
    <property type="protein sequence ID" value="GAA0234194.1"/>
    <property type="molecule type" value="Genomic_DNA"/>
</dbReference>
<organism evidence="1 2">
    <name type="scientific">Cryptosporangium japonicum</name>
    <dbReference type="NCBI Taxonomy" id="80872"/>
    <lineage>
        <taxon>Bacteria</taxon>
        <taxon>Bacillati</taxon>
        <taxon>Actinomycetota</taxon>
        <taxon>Actinomycetes</taxon>
        <taxon>Cryptosporangiales</taxon>
        <taxon>Cryptosporangiaceae</taxon>
        <taxon>Cryptosporangium</taxon>
    </lineage>
</organism>
<evidence type="ECO:0000313" key="1">
    <source>
        <dbReference type="EMBL" id="GAA0234194.1"/>
    </source>
</evidence>
<evidence type="ECO:0008006" key="3">
    <source>
        <dbReference type="Google" id="ProtNLM"/>
    </source>
</evidence>
<sequence>MSGTTGSDGRLESSILDLLARRATGATICPSEVARQLGGENWRPLMEPVRAAARRLVAAGRVEITQGGEVVDPETVRGPIRIRTRVRPARRPGNAR</sequence>
<name>A0ABN0TZU5_9ACTN</name>
<proteinExistence type="predicted"/>